<dbReference type="AlphaFoldDB" id="A0A832EL74"/>
<name>A0A832EL74_9BACT</name>
<dbReference type="EMBL" id="DSTK01000044">
    <property type="protein sequence ID" value="HFK98903.1"/>
    <property type="molecule type" value="Genomic_DNA"/>
</dbReference>
<proteinExistence type="predicted"/>
<protein>
    <recommendedName>
        <fullName evidence="2">Cytoplasmic protein</fullName>
    </recommendedName>
</protein>
<gene>
    <name evidence="1" type="ORF">ENS06_16445</name>
</gene>
<sequence>MAPFDGSTPFPTTLVRSCLGQPLRPGQMGVLLARAGVGKTACLTHIALEALAQGEKVLHTCIDELPDKIKIWYDELYRNFKTAIADEDLLKTIKDGMVSSRFIMSYMHHTFTPAKLEENIRSLRDQVQFEPTVIILDGLDFERVPRKQLEAIQRTAEIYGASVWFSCRIHRHIDIANDHGIPYPCHELDDLFEAIILLEPTAQTISMVVLKHGDRYKPDHAALVLNPRTFLLAQANEGLRAQGLS</sequence>
<dbReference type="InterPro" id="IPR027417">
    <property type="entry name" value="P-loop_NTPase"/>
</dbReference>
<dbReference type="SUPFAM" id="SSF52540">
    <property type="entry name" value="P-loop containing nucleoside triphosphate hydrolases"/>
    <property type="match status" value="1"/>
</dbReference>
<reference evidence="1" key="1">
    <citation type="journal article" date="2020" name="mSystems">
        <title>Genome- and Community-Level Interaction Insights into Carbon Utilization and Element Cycling Functions of Hydrothermarchaeota in Hydrothermal Sediment.</title>
        <authorList>
            <person name="Zhou Z."/>
            <person name="Liu Y."/>
            <person name="Xu W."/>
            <person name="Pan J."/>
            <person name="Luo Z.H."/>
            <person name="Li M."/>
        </authorList>
    </citation>
    <scope>NUCLEOTIDE SEQUENCE [LARGE SCALE GENOMIC DNA]</scope>
    <source>
        <strain evidence="1">SpSt-456</strain>
    </source>
</reference>
<comment type="caution">
    <text evidence="1">The sequence shown here is derived from an EMBL/GenBank/DDBJ whole genome shotgun (WGS) entry which is preliminary data.</text>
</comment>
<evidence type="ECO:0000313" key="1">
    <source>
        <dbReference type="EMBL" id="HFK98903.1"/>
    </source>
</evidence>
<evidence type="ECO:0008006" key="2">
    <source>
        <dbReference type="Google" id="ProtNLM"/>
    </source>
</evidence>
<dbReference type="Gene3D" id="3.40.50.300">
    <property type="entry name" value="P-loop containing nucleotide triphosphate hydrolases"/>
    <property type="match status" value="1"/>
</dbReference>
<accession>A0A832EL74</accession>
<organism evidence="1">
    <name type="scientific">Desulfacinum infernum</name>
    <dbReference type="NCBI Taxonomy" id="35837"/>
    <lineage>
        <taxon>Bacteria</taxon>
        <taxon>Pseudomonadati</taxon>
        <taxon>Thermodesulfobacteriota</taxon>
        <taxon>Syntrophobacteria</taxon>
        <taxon>Syntrophobacterales</taxon>
        <taxon>Syntrophobacteraceae</taxon>
        <taxon>Desulfacinum</taxon>
    </lineage>
</organism>